<evidence type="ECO:0000313" key="3">
    <source>
        <dbReference type="Proteomes" id="UP000095658"/>
    </source>
</evidence>
<keyword evidence="1" id="KW-0472">Membrane</keyword>
<feature type="transmembrane region" description="Helical" evidence="1">
    <location>
        <begin position="55"/>
        <end position="73"/>
    </location>
</feature>
<organism evidence="2 3">
    <name type="scientific">Domibacillus iocasae</name>
    <dbReference type="NCBI Taxonomy" id="1714016"/>
    <lineage>
        <taxon>Bacteria</taxon>
        <taxon>Bacillati</taxon>
        <taxon>Bacillota</taxon>
        <taxon>Bacilli</taxon>
        <taxon>Bacillales</taxon>
        <taxon>Bacillaceae</taxon>
        <taxon>Domibacillus</taxon>
    </lineage>
</organism>
<accession>A0A1E7DTE0</accession>
<dbReference type="Proteomes" id="UP000095658">
    <property type="component" value="Unassembled WGS sequence"/>
</dbReference>
<keyword evidence="1" id="KW-0812">Transmembrane</keyword>
<keyword evidence="1" id="KW-1133">Transmembrane helix</keyword>
<evidence type="ECO:0000256" key="1">
    <source>
        <dbReference type="SAM" id="Phobius"/>
    </source>
</evidence>
<feature type="transmembrane region" description="Helical" evidence="1">
    <location>
        <begin position="6"/>
        <end position="25"/>
    </location>
</feature>
<name>A0A1E7DTE0_9BACI</name>
<dbReference type="EMBL" id="MAMP01000003">
    <property type="protein sequence ID" value="OES46331.1"/>
    <property type="molecule type" value="Genomic_DNA"/>
</dbReference>
<dbReference type="AlphaFoldDB" id="A0A1E7DTE0"/>
<dbReference type="RefSeq" id="WP_069937070.1">
    <property type="nucleotide sequence ID" value="NZ_MAMP01000003.1"/>
</dbReference>
<feature type="transmembrane region" description="Helical" evidence="1">
    <location>
        <begin position="32"/>
        <end position="49"/>
    </location>
</feature>
<comment type="caution">
    <text evidence="2">The sequence shown here is derived from an EMBL/GenBank/DDBJ whole genome shotgun (WGS) entry which is preliminary data.</text>
</comment>
<gene>
    <name evidence="2" type="ORF">BA724_15065</name>
</gene>
<reference evidence="2 3" key="1">
    <citation type="submission" date="2016-06" db="EMBL/GenBank/DDBJ databases">
        <title>Domibacillus iocasae genome sequencing.</title>
        <authorList>
            <person name="Verma A."/>
            <person name="Pal Y."/>
            <person name="Ojha A.K."/>
            <person name="Krishnamurthi S."/>
        </authorList>
    </citation>
    <scope>NUCLEOTIDE SEQUENCE [LARGE SCALE GENOMIC DNA]</scope>
    <source>
        <strain evidence="2 3">DSM 29979</strain>
    </source>
</reference>
<dbReference type="OrthoDB" id="2892502at2"/>
<keyword evidence="3" id="KW-1185">Reference proteome</keyword>
<sequence>MDFLLVGFLLWGLLIAAVILLILGLWKNSWKALLWSGIAFLPPMLLIALGHDGFIFKLALLIPAAVIAGAVYMKKRMMYFM</sequence>
<protein>
    <submittedName>
        <fullName evidence="2">Uncharacterized protein</fullName>
    </submittedName>
</protein>
<proteinExistence type="predicted"/>
<evidence type="ECO:0000313" key="2">
    <source>
        <dbReference type="EMBL" id="OES46331.1"/>
    </source>
</evidence>